<dbReference type="SUPFAM" id="SSF159127">
    <property type="entry name" value="HupF/HypC-like"/>
    <property type="match status" value="1"/>
</dbReference>
<sequence>MCLAVPLRIKTRSGDMAEAGDETLRRKISLALTPDAAEGDWVLVHAGYAIHQISEEDALETLKLLEELGESNG</sequence>
<name>A0AAU0URD7_9FIRM</name>
<dbReference type="Gene3D" id="2.30.30.140">
    <property type="match status" value="1"/>
</dbReference>
<dbReference type="Proteomes" id="UP001329915">
    <property type="component" value="Chromosome"/>
</dbReference>
<dbReference type="PANTHER" id="PTHR35177">
    <property type="entry name" value="HYDROGENASE MATURATION FACTOR HYBG"/>
    <property type="match status" value="1"/>
</dbReference>
<dbReference type="AlphaFoldDB" id="A0AAU0URD7"/>
<accession>A0AAU0URD7</accession>
<organism evidence="2 3">
    <name type="scientific">Metallumcola ferriviriculae</name>
    <dbReference type="NCBI Taxonomy" id="3039180"/>
    <lineage>
        <taxon>Bacteria</taxon>
        <taxon>Bacillati</taxon>
        <taxon>Bacillota</taxon>
        <taxon>Clostridia</taxon>
        <taxon>Neomoorellales</taxon>
        <taxon>Desulfitibacteraceae</taxon>
        <taxon>Metallumcola</taxon>
    </lineage>
</organism>
<dbReference type="NCBIfam" id="TIGR00074">
    <property type="entry name" value="hypC_hupF"/>
    <property type="match status" value="1"/>
</dbReference>
<evidence type="ECO:0000313" key="3">
    <source>
        <dbReference type="Proteomes" id="UP001329915"/>
    </source>
</evidence>
<reference evidence="2 3" key="1">
    <citation type="submission" date="2023-04" db="EMBL/GenBank/DDBJ databases">
        <authorList>
            <person name="Hsu D."/>
        </authorList>
    </citation>
    <scope>NUCLEOTIDE SEQUENCE [LARGE SCALE GENOMIC DNA]</scope>
    <source>
        <strain evidence="2 3">MK1</strain>
    </source>
</reference>
<dbReference type="InterPro" id="IPR001109">
    <property type="entry name" value="Hydrogenase_HupF/HypC"/>
</dbReference>
<dbReference type="GO" id="GO:1902670">
    <property type="term" value="F:carbon dioxide binding"/>
    <property type="evidence" value="ECO:0007669"/>
    <property type="project" value="TreeGrafter"/>
</dbReference>
<dbReference type="PROSITE" id="PS01097">
    <property type="entry name" value="HUPF_HYPC"/>
    <property type="match status" value="1"/>
</dbReference>
<proteinExistence type="inferred from homology"/>
<dbReference type="PRINTS" id="PR00445">
    <property type="entry name" value="HUPFHYPC"/>
</dbReference>
<protein>
    <submittedName>
        <fullName evidence="2">HypC/HybG/HupF family hydrogenase formation chaperone</fullName>
    </submittedName>
</protein>
<dbReference type="KEGG" id="dbc:MFMK1_002616"/>
<dbReference type="InterPro" id="IPR019812">
    <property type="entry name" value="Hydgase_assmbl_chp_CS"/>
</dbReference>
<keyword evidence="3" id="KW-1185">Reference proteome</keyword>
<dbReference type="GO" id="GO:0051604">
    <property type="term" value="P:protein maturation"/>
    <property type="evidence" value="ECO:0007669"/>
    <property type="project" value="TreeGrafter"/>
</dbReference>
<dbReference type="PANTHER" id="PTHR35177:SF2">
    <property type="entry name" value="HYDROGENASE MATURATION FACTOR HYBG"/>
    <property type="match status" value="1"/>
</dbReference>
<dbReference type="RefSeq" id="WP_366922174.1">
    <property type="nucleotide sequence ID" value="NZ_CP121694.1"/>
</dbReference>
<dbReference type="GO" id="GO:0005506">
    <property type="term" value="F:iron ion binding"/>
    <property type="evidence" value="ECO:0007669"/>
    <property type="project" value="TreeGrafter"/>
</dbReference>
<comment type="similarity">
    <text evidence="1">Belongs to the HupF/HypC family.</text>
</comment>
<dbReference type="Pfam" id="PF01455">
    <property type="entry name" value="HupF_HypC"/>
    <property type="match status" value="1"/>
</dbReference>
<gene>
    <name evidence="2" type="ORF">MFMK1_002616</name>
</gene>
<evidence type="ECO:0000313" key="2">
    <source>
        <dbReference type="EMBL" id="WRO22777.1"/>
    </source>
</evidence>
<evidence type="ECO:0000256" key="1">
    <source>
        <dbReference type="ARBA" id="ARBA00006018"/>
    </source>
</evidence>
<dbReference type="EMBL" id="CP121694">
    <property type="protein sequence ID" value="WRO22777.1"/>
    <property type="molecule type" value="Genomic_DNA"/>
</dbReference>